<accession>A0A0S4FNX7</accession>
<name>A0A0S4FNX7_METFO</name>
<dbReference type="PATRIC" id="fig|2162.10.peg.1196"/>
<reference evidence="1" key="1">
    <citation type="submission" date="2014-09" db="EMBL/GenBank/DDBJ databases">
        <authorList>
            <person name="Wibberg D."/>
        </authorList>
    </citation>
    <scope>NUCLEOTIDE SEQUENCE [LARGE SCALE GENOMIC DNA]</scope>
    <source>
        <strain evidence="1">Mb9</strain>
    </source>
</reference>
<dbReference type="Proteomes" id="UP000062768">
    <property type="component" value="Chromosome I"/>
</dbReference>
<protein>
    <submittedName>
        <fullName evidence="1">Uncharacterized protein</fullName>
    </submittedName>
</protein>
<dbReference type="Pfam" id="PF13555">
    <property type="entry name" value="AAA_29"/>
    <property type="match status" value="1"/>
</dbReference>
<proteinExistence type="predicted"/>
<evidence type="ECO:0000313" key="1">
    <source>
        <dbReference type="EMBL" id="CEL24782.1"/>
    </source>
</evidence>
<dbReference type="AlphaFoldDB" id="A0A0S4FNX7"/>
<dbReference type="EMBL" id="LN734822">
    <property type="protein sequence ID" value="CEL24782.1"/>
    <property type="molecule type" value="Genomic_DNA"/>
</dbReference>
<sequence length="87" mass="9541">MVSLVNQRVNVNSTQQGSNSITALLNKFISFSFFPLSIYVRNSFQGDKEIKTRPKGNNFLISGPNGLGRSAIVDAVDFLLNGDVSKF</sequence>
<dbReference type="GeneID" id="95971462"/>
<keyword evidence="2" id="KW-1185">Reference proteome</keyword>
<dbReference type="RefSeq" id="WP_060537614.1">
    <property type="nucleotide sequence ID" value="NZ_LN734822.1"/>
</dbReference>
<dbReference type="InterPro" id="IPR027417">
    <property type="entry name" value="P-loop_NTPase"/>
</dbReference>
<gene>
    <name evidence="1" type="ORF">MB9_1144</name>
</gene>
<dbReference type="Gene3D" id="3.40.50.300">
    <property type="entry name" value="P-loop containing nucleotide triphosphate hydrolases"/>
    <property type="match status" value="1"/>
</dbReference>
<evidence type="ECO:0000313" key="2">
    <source>
        <dbReference type="Proteomes" id="UP000062768"/>
    </source>
</evidence>
<organism evidence="1 2">
    <name type="scientific">Methanobacterium formicicum</name>
    <dbReference type="NCBI Taxonomy" id="2162"/>
    <lineage>
        <taxon>Archaea</taxon>
        <taxon>Methanobacteriati</taxon>
        <taxon>Methanobacteriota</taxon>
        <taxon>Methanomada group</taxon>
        <taxon>Methanobacteria</taxon>
        <taxon>Methanobacteriales</taxon>
        <taxon>Methanobacteriaceae</taxon>
        <taxon>Methanobacterium</taxon>
    </lineage>
</organism>